<proteinExistence type="inferred from homology"/>
<dbReference type="InterPro" id="IPR027417">
    <property type="entry name" value="P-loop_NTPase"/>
</dbReference>
<dbReference type="Proteomes" id="UP000315010">
    <property type="component" value="Unassembled WGS sequence"/>
</dbReference>
<dbReference type="GO" id="GO:0005525">
    <property type="term" value="F:GTP binding"/>
    <property type="evidence" value="ECO:0007669"/>
    <property type="project" value="InterPro"/>
</dbReference>
<comment type="similarity">
    <text evidence="1">Belongs to the SIMIBI class G3E GTPase family. ArgK/MeaB subfamily.</text>
</comment>
<dbReference type="OrthoDB" id="9778292at2"/>
<evidence type="ECO:0000313" key="3">
    <source>
        <dbReference type="Proteomes" id="UP000315010"/>
    </source>
</evidence>
<name>A0A5C5Z4N1_9BACT</name>
<evidence type="ECO:0000256" key="1">
    <source>
        <dbReference type="ARBA" id="ARBA00009625"/>
    </source>
</evidence>
<dbReference type="CDD" id="cd03114">
    <property type="entry name" value="MMAA-like"/>
    <property type="match status" value="1"/>
</dbReference>
<dbReference type="EMBL" id="SJPJ01000001">
    <property type="protein sequence ID" value="TWT81977.1"/>
    <property type="molecule type" value="Genomic_DNA"/>
</dbReference>
<dbReference type="Gene3D" id="1.20.5.170">
    <property type="match status" value="1"/>
</dbReference>
<dbReference type="Gene3D" id="1.10.287.130">
    <property type="match status" value="1"/>
</dbReference>
<evidence type="ECO:0000313" key="2">
    <source>
        <dbReference type="EMBL" id="TWT81977.1"/>
    </source>
</evidence>
<sequence length="334" mass="36264">MSTGATRRPQLTADDYFVGVRDRNLSVFAQALTAIESSSPRHRPIAEDLLTRLLPYTGNALRVGITGVPGVGKSTFIEALGMHLVRRGLLVAVLAVDPSSGVSGGSILGDKTRMNELASEANAFIRPSPAAGTLGGVANKTRETMFIAEAAGYDVILVETVGVGQSETMVCDMTDCFLALMLPGAGDELQGIKRGLLELADVIAVNKADGENRKAAELAARQYHTALESLTGHDREKAPTILTCSARDDAGIESVWEAIEKKCERRRETNEFVERRQRQNLRWLWALVDEHLRRSIQTHPVVKQIYCDIEQQVLEGQMPAAAGARKIFSALGLE</sequence>
<dbReference type="GO" id="GO:0003924">
    <property type="term" value="F:GTPase activity"/>
    <property type="evidence" value="ECO:0007669"/>
    <property type="project" value="InterPro"/>
</dbReference>
<dbReference type="RefSeq" id="WP_146398199.1">
    <property type="nucleotide sequence ID" value="NZ_SJPJ01000001.1"/>
</dbReference>
<dbReference type="PANTHER" id="PTHR23408:SF3">
    <property type="entry name" value="METHYLMALONIC ACIDURIA TYPE A PROTEIN, MITOCHONDRIAL"/>
    <property type="match status" value="1"/>
</dbReference>
<keyword evidence="3" id="KW-1185">Reference proteome</keyword>
<dbReference type="Pfam" id="PF03308">
    <property type="entry name" value="MeaB"/>
    <property type="match status" value="1"/>
</dbReference>
<dbReference type="NCBIfam" id="TIGR00750">
    <property type="entry name" value="lao"/>
    <property type="match status" value="1"/>
</dbReference>
<keyword evidence="2" id="KW-0378">Hydrolase</keyword>
<dbReference type="EC" id="3.6.-.-" evidence="2"/>
<dbReference type="SUPFAM" id="SSF52540">
    <property type="entry name" value="P-loop containing nucleoside triphosphate hydrolases"/>
    <property type="match status" value="1"/>
</dbReference>
<protein>
    <submittedName>
        <fullName evidence="2">Putative GTPase</fullName>
        <ecNumber evidence="2">3.6.-.-</ecNumber>
    </submittedName>
</protein>
<gene>
    <name evidence="2" type="ORF">CA13_34320</name>
</gene>
<dbReference type="PANTHER" id="PTHR23408">
    <property type="entry name" value="METHYLMALONYL-COA MUTASE"/>
    <property type="match status" value="1"/>
</dbReference>
<dbReference type="GO" id="GO:0005737">
    <property type="term" value="C:cytoplasm"/>
    <property type="evidence" value="ECO:0007669"/>
    <property type="project" value="TreeGrafter"/>
</dbReference>
<organism evidence="2 3">
    <name type="scientific">Novipirellula herctigrandis</name>
    <dbReference type="NCBI Taxonomy" id="2527986"/>
    <lineage>
        <taxon>Bacteria</taxon>
        <taxon>Pseudomonadati</taxon>
        <taxon>Planctomycetota</taxon>
        <taxon>Planctomycetia</taxon>
        <taxon>Pirellulales</taxon>
        <taxon>Pirellulaceae</taxon>
        <taxon>Novipirellula</taxon>
    </lineage>
</organism>
<dbReference type="InterPro" id="IPR005129">
    <property type="entry name" value="GTPase_ArgK"/>
</dbReference>
<reference evidence="2 3" key="1">
    <citation type="submission" date="2019-02" db="EMBL/GenBank/DDBJ databases">
        <title>Deep-cultivation of Planctomycetes and their phenomic and genomic characterization uncovers novel biology.</title>
        <authorList>
            <person name="Wiegand S."/>
            <person name="Jogler M."/>
            <person name="Boedeker C."/>
            <person name="Pinto D."/>
            <person name="Vollmers J."/>
            <person name="Rivas-Marin E."/>
            <person name="Kohn T."/>
            <person name="Peeters S.H."/>
            <person name="Heuer A."/>
            <person name="Rast P."/>
            <person name="Oberbeckmann S."/>
            <person name="Bunk B."/>
            <person name="Jeske O."/>
            <person name="Meyerdierks A."/>
            <person name="Storesund J.E."/>
            <person name="Kallscheuer N."/>
            <person name="Luecker S."/>
            <person name="Lage O.M."/>
            <person name="Pohl T."/>
            <person name="Merkel B.J."/>
            <person name="Hornburger P."/>
            <person name="Mueller R.-W."/>
            <person name="Bruemmer F."/>
            <person name="Labrenz M."/>
            <person name="Spormann A.M."/>
            <person name="Op Den Camp H."/>
            <person name="Overmann J."/>
            <person name="Amann R."/>
            <person name="Jetten M.S.M."/>
            <person name="Mascher T."/>
            <person name="Medema M.H."/>
            <person name="Devos D.P."/>
            <person name="Kaster A.-K."/>
            <person name="Ovreas L."/>
            <person name="Rohde M."/>
            <person name="Galperin M.Y."/>
            <person name="Jogler C."/>
        </authorList>
    </citation>
    <scope>NUCLEOTIDE SEQUENCE [LARGE SCALE GENOMIC DNA]</scope>
    <source>
        <strain evidence="2 3">CA13</strain>
    </source>
</reference>
<dbReference type="Gene3D" id="3.40.50.300">
    <property type="entry name" value="P-loop containing nucleotide triphosphate hydrolases"/>
    <property type="match status" value="1"/>
</dbReference>
<accession>A0A5C5Z4N1</accession>
<comment type="caution">
    <text evidence="2">The sequence shown here is derived from an EMBL/GenBank/DDBJ whole genome shotgun (WGS) entry which is preliminary data.</text>
</comment>
<dbReference type="NCBIfam" id="NF006958">
    <property type="entry name" value="PRK09435.1"/>
    <property type="match status" value="1"/>
</dbReference>
<dbReference type="AlphaFoldDB" id="A0A5C5Z4N1"/>